<dbReference type="RefSeq" id="WP_233726374.1">
    <property type="nucleotide sequence ID" value="NZ_JAJVCN010000001.1"/>
</dbReference>
<protein>
    <submittedName>
        <fullName evidence="2">Replication initiator protein</fullName>
    </submittedName>
</protein>
<dbReference type="Proteomes" id="UP001521150">
    <property type="component" value="Unassembled WGS sequence"/>
</dbReference>
<feature type="compositionally biased region" description="Basic and acidic residues" evidence="1">
    <location>
        <begin position="153"/>
        <end position="162"/>
    </location>
</feature>
<evidence type="ECO:0000256" key="1">
    <source>
        <dbReference type="SAM" id="MobiDB-lite"/>
    </source>
</evidence>
<dbReference type="EMBL" id="JAJVCN010000001">
    <property type="protein sequence ID" value="MCE7002450.1"/>
    <property type="molecule type" value="Genomic_DNA"/>
</dbReference>
<dbReference type="Pfam" id="PF20199">
    <property type="entry name" value="RepSA"/>
    <property type="match status" value="1"/>
</dbReference>
<comment type="caution">
    <text evidence="2">The sequence shown here is derived from an EMBL/GenBank/DDBJ whole genome shotgun (WGS) entry which is preliminary data.</text>
</comment>
<gene>
    <name evidence="2" type="ORF">LWC34_06340</name>
</gene>
<feature type="region of interest" description="Disordered" evidence="1">
    <location>
        <begin position="125"/>
        <end position="168"/>
    </location>
</feature>
<evidence type="ECO:0000313" key="3">
    <source>
        <dbReference type="Proteomes" id="UP001521150"/>
    </source>
</evidence>
<accession>A0ABS8Z3N9</accession>
<name>A0ABS8Z3N9_9PSEU</name>
<sequence>MRVPLAADVVRATAEQHGVCIRPFTMEVGDPDTGELRYVAVPCGSTIESVCGPCAKKARALRITQCREGWHRVDEPDFTPEPPTEDQTALLTLRADLFAAYQQAVGLGELDEAEELREEITKTDDELRQLGMRGKLPSPDAPAKQAVKRSTKRRQDAPDLPRRKVSKATVGREYAGKYRPSMFVTLTLDSYGRVHDDGTPVNPNTYDYRRAARDAVHFSSLVDRWWQNLRRVVGWDVQYFATVEPQKRATPHLHTALRGSISHDVLRLVTAATYHQVWWPNHDERVYIDGNPLPVWDAREKAFVDPATHAALTAWDDAVAAVDEPAHVARFGAQVHSKGILGGSEEAGRHIGYLTKYLTKSTGEVVEATNDRQAAHHERLHAELALTPCSTKCAVWLLYGVNPQGAHSRMTPGHCKGKAHRRTTLGLPGRRVLVSRKWSGKTLADHKEDRKAFIAETLAAVGIVKPVTDTSRLIWRKVDPGDQYAPPRAHLLMHAIAERIRWRAEYDTALLAAAGPPPDLSATQNAA</sequence>
<dbReference type="InterPro" id="IPR046828">
    <property type="entry name" value="RepSA"/>
</dbReference>
<proteinExistence type="predicted"/>
<keyword evidence="3" id="KW-1185">Reference proteome</keyword>
<reference evidence="2 3" key="1">
    <citation type="submission" date="2021-12" db="EMBL/GenBank/DDBJ databases">
        <title>Genome sequence of Kibdelosporangium philippinense ATCC 49844.</title>
        <authorList>
            <person name="Fedorov E.A."/>
            <person name="Omeragic M."/>
            <person name="Shalygina K.F."/>
            <person name="Maclea K.S."/>
        </authorList>
    </citation>
    <scope>NUCLEOTIDE SEQUENCE [LARGE SCALE GENOMIC DNA]</scope>
    <source>
        <strain evidence="2 3">ATCC 49844</strain>
    </source>
</reference>
<evidence type="ECO:0000313" key="2">
    <source>
        <dbReference type="EMBL" id="MCE7002450.1"/>
    </source>
</evidence>
<organism evidence="2 3">
    <name type="scientific">Kibdelosporangium philippinense</name>
    <dbReference type="NCBI Taxonomy" id="211113"/>
    <lineage>
        <taxon>Bacteria</taxon>
        <taxon>Bacillati</taxon>
        <taxon>Actinomycetota</taxon>
        <taxon>Actinomycetes</taxon>
        <taxon>Pseudonocardiales</taxon>
        <taxon>Pseudonocardiaceae</taxon>
        <taxon>Kibdelosporangium</taxon>
    </lineage>
</organism>